<comment type="caution">
    <text evidence="4">The sequence shown here is derived from an EMBL/GenBank/DDBJ whole genome shotgun (WGS) entry which is preliminary data.</text>
</comment>
<dbReference type="PANTHER" id="PTHR22674">
    <property type="entry name" value="NTPASE, KAP FAMILY P-LOOP DOMAIN-CONTAINING 1"/>
    <property type="match status" value="1"/>
</dbReference>
<keyword evidence="5" id="KW-1185">Reference proteome</keyword>
<evidence type="ECO:0000256" key="1">
    <source>
        <dbReference type="SAM" id="MobiDB-lite"/>
    </source>
</evidence>
<keyword evidence="2" id="KW-0812">Transmembrane</keyword>
<dbReference type="InterPro" id="IPR011646">
    <property type="entry name" value="KAP_P-loop"/>
</dbReference>
<dbReference type="Pfam" id="PF07693">
    <property type="entry name" value="KAP_NTPase"/>
    <property type="match status" value="1"/>
</dbReference>
<reference evidence="5" key="1">
    <citation type="journal article" date="2019" name="Int. J. Syst. Evol. Microbiol.">
        <title>The Global Catalogue of Microorganisms (GCM) 10K type strain sequencing project: providing services to taxonomists for standard genome sequencing and annotation.</title>
        <authorList>
            <consortium name="The Broad Institute Genomics Platform"/>
            <consortium name="The Broad Institute Genome Sequencing Center for Infectious Disease"/>
            <person name="Wu L."/>
            <person name="Ma J."/>
        </authorList>
    </citation>
    <scope>NUCLEOTIDE SEQUENCE [LARGE SCALE GENOMIC DNA]</scope>
    <source>
        <strain evidence="5">KCTC 33575</strain>
    </source>
</reference>
<evidence type="ECO:0000313" key="4">
    <source>
        <dbReference type="EMBL" id="MFD2831206.1"/>
    </source>
</evidence>
<dbReference type="Proteomes" id="UP001597519">
    <property type="component" value="Unassembled WGS sequence"/>
</dbReference>
<sequence>MKSPRSPEENKKSLYLDDRPTVKDEFNYDQIAHSLKEVIKQQDDFPTHISLMGEWGSGKSTVLKLLTESLKEERRIAIKEFSVWKYSDDTTTLQRRIIRQVKQELKSDAKKQTEKDFSSKMNDSVEENNVTMQGNNFGALLIAPFTGNILVAVVVTIFSLLQISILFAQPFVDWITTNFPMIILFYTTAAIFNKSAITVTKANKTALRPMVYDDQFENEFKSTVQRYTKAKKIDKLVLVFDDLDRLPPNQLYSALNTIKSFLKADKCIFIVPCDERVLRDELEYVFESRQSTVDVSEFLNKTFDVTMKMPMVEKNNMRTYAMKLLEDNNIDWYHNGKVQEHIHSIISTLIHSEIDTPRKVKKNLNAFASDWYLAEKRDNSSGSDILTAHPRKIAIMTVIKTNYLKFYEIIQENPLLFKDVESSEDLEKYLEEVIENTDINRNDRNSHQIKEDDEDREESTTKNQESKKINIGEYVSLSFLKRVFPQLPKDSRPYLYFSNKTLNPITSIPKLNEMKESLLNADAEMFGSLFEDTGEEDKWILFNSVPTELFGEMDERNTLSTLISIPVTGTYTQQNIYWEEKFREHIDYFSEHSSPKKIYEFMKAMKSDNSTKKILGESLTKNQPTEHILDLWIEHSGARDTLYLEDLESQIFTYNTEMAETINKEFTLPKLIFTLEEDHPMTKYLHWQDILDDVLITINKQNDGIRAKNKELEDDEKEPLNQYTPGFNFVEWIQDVNNKTGTHIDAKTLRRLVVKILKNLNKANFLEGVGEYWESVVQQSDNDKEIAETINFIRRYPRFTEKYFSDEVFKILNSKYARYNLSELNDEVSEEISKLLSYYEEKDEEKLLNVLELLKDISIVSQWSIKSISLIESSLDTKLIEVINHNEKRIELGDLYEVLEEKFDYKNSKVVNSVKSLIENSNRIYEYGRQEGYFKKWFDIETSENVLDIHQDHFENFIVLKGYATSNKEEYSSFLEDVITTLLQKSNLIATNHPDVRNLQHRAHWKKHLNISFVQLSKCGNFVDWSSLLSEWKEVALEGKPQTSISVINQLSSSTINQTLPLIDDNSPIKDTEINDLIVKHSNLAYLSHTKAIVNRWLEFSRKQRNTIIEGMEKDFYQQFIEQLLAKFKKQPHLEYIQQLQSESVQDDDKRQIVEAIVTSSNNKDLGSWVNKIYELKEGELNHWVYTAFDIIAEKNSHIRQIDLALLRDSLMTKNNKTIVTLKLIPLMYSKKDAEKAKHFIREVLIGLEEDERFSEIATRVKNMFGWRKSKRHFGKTKKKKINSGD</sequence>
<dbReference type="InterPro" id="IPR027417">
    <property type="entry name" value="P-loop_NTPase"/>
</dbReference>
<name>A0ABW5X0X6_9STAP</name>
<feature type="transmembrane region" description="Helical" evidence="2">
    <location>
        <begin position="137"/>
        <end position="159"/>
    </location>
</feature>
<dbReference type="PANTHER" id="PTHR22674:SF6">
    <property type="entry name" value="NTPASE KAP FAMILY P-LOOP DOMAIN-CONTAINING PROTEIN 1"/>
    <property type="match status" value="1"/>
</dbReference>
<accession>A0ABW5X0X6</accession>
<keyword evidence="2" id="KW-0472">Membrane</keyword>
<feature type="region of interest" description="Disordered" evidence="1">
    <location>
        <begin position="441"/>
        <end position="465"/>
    </location>
</feature>
<protein>
    <submittedName>
        <fullName evidence="4">P-loop NTPase fold protein</fullName>
    </submittedName>
</protein>
<evidence type="ECO:0000259" key="3">
    <source>
        <dbReference type="Pfam" id="PF07693"/>
    </source>
</evidence>
<dbReference type="InterPro" id="IPR052754">
    <property type="entry name" value="NTPase_KAP_P-loop"/>
</dbReference>
<organism evidence="4 5">
    <name type="scientific">Corticicoccus populi</name>
    <dbReference type="NCBI Taxonomy" id="1812821"/>
    <lineage>
        <taxon>Bacteria</taxon>
        <taxon>Bacillati</taxon>
        <taxon>Bacillota</taxon>
        <taxon>Bacilli</taxon>
        <taxon>Bacillales</taxon>
        <taxon>Staphylococcaceae</taxon>
        <taxon>Corticicoccus</taxon>
    </lineage>
</organism>
<feature type="domain" description="KAP NTPase" evidence="3">
    <location>
        <begin position="28"/>
        <end position="368"/>
    </location>
</feature>
<evidence type="ECO:0000313" key="5">
    <source>
        <dbReference type="Proteomes" id="UP001597519"/>
    </source>
</evidence>
<dbReference type="RefSeq" id="WP_377775202.1">
    <property type="nucleotide sequence ID" value="NZ_JBHUOQ010000004.1"/>
</dbReference>
<dbReference type="Gene3D" id="3.40.50.300">
    <property type="entry name" value="P-loop containing nucleotide triphosphate hydrolases"/>
    <property type="match status" value="1"/>
</dbReference>
<proteinExistence type="predicted"/>
<gene>
    <name evidence="4" type="ORF">ACFSX4_12095</name>
</gene>
<evidence type="ECO:0000256" key="2">
    <source>
        <dbReference type="SAM" id="Phobius"/>
    </source>
</evidence>
<dbReference type="SUPFAM" id="SSF52540">
    <property type="entry name" value="P-loop containing nucleoside triphosphate hydrolases"/>
    <property type="match status" value="1"/>
</dbReference>
<dbReference type="EMBL" id="JBHUOQ010000004">
    <property type="protein sequence ID" value="MFD2831206.1"/>
    <property type="molecule type" value="Genomic_DNA"/>
</dbReference>
<keyword evidence="2" id="KW-1133">Transmembrane helix</keyword>
<feature type="compositionally biased region" description="Basic and acidic residues" evidence="1">
    <location>
        <begin position="441"/>
        <end position="450"/>
    </location>
</feature>